<name>A0A931J277_9BURK</name>
<dbReference type="InterPro" id="IPR036388">
    <property type="entry name" value="WH-like_DNA-bd_sf"/>
</dbReference>
<keyword evidence="3" id="KW-0238">DNA-binding</keyword>
<dbReference type="SUPFAM" id="SSF46785">
    <property type="entry name" value="Winged helix' DNA-binding domain"/>
    <property type="match status" value="1"/>
</dbReference>
<dbReference type="InterPro" id="IPR005119">
    <property type="entry name" value="LysR_subst-bd"/>
</dbReference>
<dbReference type="InterPro" id="IPR000847">
    <property type="entry name" value="LysR_HTH_N"/>
</dbReference>
<comment type="similarity">
    <text evidence="1">Belongs to the LysR transcriptional regulatory family.</text>
</comment>
<proteinExistence type="inferred from homology"/>
<dbReference type="RefSeq" id="WP_198109798.1">
    <property type="nucleotide sequence ID" value="NZ_JAEDAK010000002.1"/>
</dbReference>
<dbReference type="Gene3D" id="1.10.10.10">
    <property type="entry name" value="Winged helix-like DNA-binding domain superfamily/Winged helix DNA-binding domain"/>
    <property type="match status" value="1"/>
</dbReference>
<dbReference type="PRINTS" id="PR00039">
    <property type="entry name" value="HTHLYSR"/>
</dbReference>
<dbReference type="Gene3D" id="3.40.190.10">
    <property type="entry name" value="Periplasmic binding protein-like II"/>
    <property type="match status" value="2"/>
</dbReference>
<accession>A0A931J277</accession>
<dbReference type="GO" id="GO:0003677">
    <property type="term" value="F:DNA binding"/>
    <property type="evidence" value="ECO:0007669"/>
    <property type="project" value="UniProtKB-KW"/>
</dbReference>
<keyword evidence="4" id="KW-0804">Transcription</keyword>
<organism evidence="6 7">
    <name type="scientific">Inhella proteolytica</name>
    <dbReference type="NCBI Taxonomy" id="2795029"/>
    <lineage>
        <taxon>Bacteria</taxon>
        <taxon>Pseudomonadati</taxon>
        <taxon>Pseudomonadota</taxon>
        <taxon>Betaproteobacteria</taxon>
        <taxon>Burkholderiales</taxon>
        <taxon>Sphaerotilaceae</taxon>
        <taxon>Inhella</taxon>
    </lineage>
</organism>
<keyword evidence="2" id="KW-0805">Transcription regulation</keyword>
<dbReference type="SUPFAM" id="SSF53850">
    <property type="entry name" value="Periplasmic binding protein-like II"/>
    <property type="match status" value="1"/>
</dbReference>
<dbReference type="PANTHER" id="PTHR30346:SF17">
    <property type="entry name" value="LYSR FAMILY TRANSCRIPTIONAL REGULATOR"/>
    <property type="match status" value="1"/>
</dbReference>
<evidence type="ECO:0000256" key="4">
    <source>
        <dbReference type="ARBA" id="ARBA00023163"/>
    </source>
</evidence>
<dbReference type="GO" id="GO:0032993">
    <property type="term" value="C:protein-DNA complex"/>
    <property type="evidence" value="ECO:0007669"/>
    <property type="project" value="TreeGrafter"/>
</dbReference>
<keyword evidence="7" id="KW-1185">Reference proteome</keyword>
<dbReference type="Proteomes" id="UP000613266">
    <property type="component" value="Unassembled WGS sequence"/>
</dbReference>
<dbReference type="EMBL" id="JAEDAK010000002">
    <property type="protein sequence ID" value="MBH9576194.1"/>
    <property type="molecule type" value="Genomic_DNA"/>
</dbReference>
<dbReference type="FunFam" id="1.10.10.10:FF:000001">
    <property type="entry name" value="LysR family transcriptional regulator"/>
    <property type="match status" value="1"/>
</dbReference>
<dbReference type="AlphaFoldDB" id="A0A931J277"/>
<feature type="domain" description="HTH lysR-type" evidence="5">
    <location>
        <begin position="5"/>
        <end position="62"/>
    </location>
</feature>
<dbReference type="PANTHER" id="PTHR30346">
    <property type="entry name" value="TRANSCRIPTIONAL DUAL REGULATOR HCAR-RELATED"/>
    <property type="match status" value="1"/>
</dbReference>
<evidence type="ECO:0000259" key="5">
    <source>
        <dbReference type="PROSITE" id="PS50931"/>
    </source>
</evidence>
<dbReference type="Pfam" id="PF03466">
    <property type="entry name" value="LysR_substrate"/>
    <property type="match status" value="1"/>
</dbReference>
<dbReference type="GO" id="GO:0003700">
    <property type="term" value="F:DNA-binding transcription factor activity"/>
    <property type="evidence" value="ECO:0007669"/>
    <property type="project" value="InterPro"/>
</dbReference>
<evidence type="ECO:0000313" key="6">
    <source>
        <dbReference type="EMBL" id="MBH9576194.1"/>
    </source>
</evidence>
<evidence type="ECO:0000256" key="1">
    <source>
        <dbReference type="ARBA" id="ARBA00009437"/>
    </source>
</evidence>
<protein>
    <submittedName>
        <fullName evidence="6">LysR family transcriptional regulator</fullName>
    </submittedName>
</protein>
<dbReference type="Pfam" id="PF00126">
    <property type="entry name" value="HTH_1"/>
    <property type="match status" value="1"/>
</dbReference>
<reference evidence="6" key="1">
    <citation type="submission" date="2020-12" db="EMBL/GenBank/DDBJ databases">
        <title>The genome sequence of Inhella sp. 1Y17.</title>
        <authorList>
            <person name="Liu Y."/>
        </authorList>
    </citation>
    <scope>NUCLEOTIDE SEQUENCE</scope>
    <source>
        <strain evidence="6">1Y17</strain>
    </source>
</reference>
<evidence type="ECO:0000256" key="2">
    <source>
        <dbReference type="ARBA" id="ARBA00023015"/>
    </source>
</evidence>
<evidence type="ECO:0000256" key="3">
    <source>
        <dbReference type="ARBA" id="ARBA00023125"/>
    </source>
</evidence>
<evidence type="ECO:0000313" key="7">
    <source>
        <dbReference type="Proteomes" id="UP000613266"/>
    </source>
</evidence>
<gene>
    <name evidence="6" type="ORF">I7X39_04660</name>
</gene>
<dbReference type="PROSITE" id="PS50931">
    <property type="entry name" value="HTH_LYSR"/>
    <property type="match status" value="1"/>
</dbReference>
<sequence>MKRAISLRQLAYFVAVAEERSFRVAAERLHLTQPPLSRAVAELEQQLGLRLLLRSPQGVQPTAAGAQALPRFKALLAQAEQLLDEVAALGDALPRLRLALPAWLNLAQLPAFERALRDSGLISGLETQLLPAHEAAAAVVAGRLDGALLAAPIETQGLPLQTLGQLPLSAFVPQGSALARRRSLSLRDLNQLPPFYRFRRSLSPQLYDHLDRQYRAHGFAPLQELPAAELLDVFTRIGAGQGCTCMPAQMAVGRFAGVVRRPLREPVSLDLAWLPARQLPDGLATACAAALRLLLPGN</sequence>
<comment type="caution">
    <text evidence="6">The sequence shown here is derived from an EMBL/GenBank/DDBJ whole genome shotgun (WGS) entry which is preliminary data.</text>
</comment>
<dbReference type="InterPro" id="IPR036390">
    <property type="entry name" value="WH_DNA-bd_sf"/>
</dbReference>